<dbReference type="AlphaFoldDB" id="A0A941DFK8"/>
<organism evidence="3 4">
    <name type="scientific">Undibacterium baiyunense</name>
    <dbReference type="NCBI Taxonomy" id="2828731"/>
    <lineage>
        <taxon>Bacteria</taxon>
        <taxon>Pseudomonadati</taxon>
        <taxon>Pseudomonadota</taxon>
        <taxon>Betaproteobacteria</taxon>
        <taxon>Burkholderiales</taxon>
        <taxon>Oxalobacteraceae</taxon>
        <taxon>Undibacterium</taxon>
    </lineage>
</organism>
<comment type="caution">
    <text evidence="3">The sequence shown here is derived from an EMBL/GenBank/DDBJ whole genome shotgun (WGS) entry which is preliminary data.</text>
</comment>
<comment type="similarity">
    <text evidence="1">Belongs to the YciI family.</text>
</comment>
<dbReference type="Gene3D" id="3.30.70.1060">
    <property type="entry name" value="Dimeric alpha+beta barrel"/>
    <property type="match status" value="1"/>
</dbReference>
<accession>A0A941DFK8</accession>
<dbReference type="EMBL" id="JAGSPM010000006">
    <property type="protein sequence ID" value="MBR7747235.1"/>
    <property type="molecule type" value="Genomic_DNA"/>
</dbReference>
<dbReference type="InterPro" id="IPR011008">
    <property type="entry name" value="Dimeric_a/b-barrel"/>
</dbReference>
<proteinExistence type="inferred from homology"/>
<evidence type="ECO:0000313" key="4">
    <source>
        <dbReference type="Proteomes" id="UP000680158"/>
    </source>
</evidence>
<keyword evidence="4" id="KW-1185">Reference proteome</keyword>
<name>A0A941DFK8_9BURK</name>
<sequence>MQYMLLIATSEAVEAAMDQHALGEIIASYGPYTNAMIEAGVLVGGERLRESTTATTVSIRDGKTQILDGPYADTKEQLGGLYIIDVPDLDTAISWAARCPSAHIGSIEVRPIWPM</sequence>
<evidence type="ECO:0000313" key="3">
    <source>
        <dbReference type="EMBL" id="MBR7747235.1"/>
    </source>
</evidence>
<evidence type="ECO:0000259" key="2">
    <source>
        <dbReference type="Pfam" id="PF03795"/>
    </source>
</evidence>
<dbReference type="InterPro" id="IPR005545">
    <property type="entry name" value="YCII"/>
</dbReference>
<dbReference type="Pfam" id="PF03795">
    <property type="entry name" value="YCII"/>
    <property type="match status" value="1"/>
</dbReference>
<protein>
    <submittedName>
        <fullName evidence="3">YciI family protein</fullName>
    </submittedName>
</protein>
<dbReference type="SUPFAM" id="SSF54909">
    <property type="entry name" value="Dimeric alpha+beta barrel"/>
    <property type="match status" value="1"/>
</dbReference>
<reference evidence="3 4" key="1">
    <citation type="submission" date="2021-04" db="EMBL/GenBank/DDBJ databases">
        <title>novel species isolated from subtropical streams in China.</title>
        <authorList>
            <person name="Lu H."/>
        </authorList>
    </citation>
    <scope>NUCLEOTIDE SEQUENCE [LARGE SCALE GENOMIC DNA]</scope>
    <source>
        <strain evidence="3 4">BYS107W</strain>
    </source>
</reference>
<dbReference type="PANTHER" id="PTHR35174">
    <property type="entry name" value="BLL7171 PROTEIN-RELATED"/>
    <property type="match status" value="1"/>
</dbReference>
<gene>
    <name evidence="3" type="ORF">KDM92_11630</name>
</gene>
<feature type="domain" description="YCII-related" evidence="2">
    <location>
        <begin position="1"/>
        <end position="115"/>
    </location>
</feature>
<evidence type="ECO:0000256" key="1">
    <source>
        <dbReference type="ARBA" id="ARBA00007689"/>
    </source>
</evidence>
<dbReference type="PANTHER" id="PTHR35174:SF3">
    <property type="entry name" value="BLL7171 PROTEIN"/>
    <property type="match status" value="1"/>
</dbReference>
<dbReference type="RefSeq" id="WP_212684592.1">
    <property type="nucleotide sequence ID" value="NZ_JAGSPM010000006.1"/>
</dbReference>
<dbReference type="Proteomes" id="UP000680158">
    <property type="component" value="Unassembled WGS sequence"/>
</dbReference>